<dbReference type="CDD" id="cd12148">
    <property type="entry name" value="fungal_TF_MHR"/>
    <property type="match status" value="1"/>
</dbReference>
<keyword evidence="9" id="KW-1185">Reference proteome</keyword>
<evidence type="ECO:0000256" key="5">
    <source>
        <dbReference type="ARBA" id="ARBA00023163"/>
    </source>
</evidence>
<evidence type="ECO:0000259" key="7">
    <source>
        <dbReference type="PROSITE" id="PS50048"/>
    </source>
</evidence>
<organism evidence="8 9">
    <name type="scientific">Aspergillus leporis</name>
    <dbReference type="NCBI Taxonomy" id="41062"/>
    <lineage>
        <taxon>Eukaryota</taxon>
        <taxon>Fungi</taxon>
        <taxon>Dikarya</taxon>
        <taxon>Ascomycota</taxon>
        <taxon>Pezizomycotina</taxon>
        <taxon>Eurotiomycetes</taxon>
        <taxon>Eurotiomycetidae</taxon>
        <taxon>Eurotiales</taxon>
        <taxon>Aspergillaceae</taxon>
        <taxon>Aspergillus</taxon>
        <taxon>Aspergillus subgen. Circumdati</taxon>
    </lineage>
</organism>
<dbReference type="Proteomes" id="UP000326565">
    <property type="component" value="Unassembled WGS sequence"/>
</dbReference>
<proteinExistence type="predicted"/>
<accession>A0A5N5WXQ1</accession>
<evidence type="ECO:0000256" key="1">
    <source>
        <dbReference type="ARBA" id="ARBA00004123"/>
    </source>
</evidence>
<dbReference type="OrthoDB" id="5344325at2759"/>
<keyword evidence="3" id="KW-0805">Transcription regulation</keyword>
<comment type="subcellular location">
    <subcellularLocation>
        <location evidence="1">Nucleus</location>
    </subcellularLocation>
</comment>
<dbReference type="SMART" id="SM00906">
    <property type="entry name" value="Fungal_trans"/>
    <property type="match status" value="1"/>
</dbReference>
<dbReference type="InterPro" id="IPR036864">
    <property type="entry name" value="Zn2-C6_fun-type_DNA-bd_sf"/>
</dbReference>
<dbReference type="PROSITE" id="PS50048">
    <property type="entry name" value="ZN2_CY6_FUNGAL_2"/>
    <property type="match status" value="1"/>
</dbReference>
<evidence type="ECO:0000256" key="3">
    <source>
        <dbReference type="ARBA" id="ARBA00023015"/>
    </source>
</evidence>
<evidence type="ECO:0000256" key="4">
    <source>
        <dbReference type="ARBA" id="ARBA00023125"/>
    </source>
</evidence>
<dbReference type="PROSITE" id="PS00463">
    <property type="entry name" value="ZN2_CY6_FUNGAL_1"/>
    <property type="match status" value="1"/>
</dbReference>
<dbReference type="InterPro" id="IPR001138">
    <property type="entry name" value="Zn2Cys6_DnaBD"/>
</dbReference>
<dbReference type="GO" id="GO:0006351">
    <property type="term" value="P:DNA-templated transcription"/>
    <property type="evidence" value="ECO:0007669"/>
    <property type="project" value="InterPro"/>
</dbReference>
<dbReference type="Pfam" id="PF00172">
    <property type="entry name" value="Zn_clus"/>
    <property type="match status" value="1"/>
</dbReference>
<dbReference type="GO" id="GO:0005634">
    <property type="term" value="C:nucleus"/>
    <property type="evidence" value="ECO:0007669"/>
    <property type="project" value="UniProtKB-SubCell"/>
</dbReference>
<sequence length="672" mass="76598">MNTQLPLKRRRIVTSCSECHRRKQKCDRKSPCNNCLARNVARKCLYNTFQNQITESTEELRAERSQDGSQTVAAENPHGSGDLGYSLIAGSNVFMGLREVLQDEDEFQHITSAHNRPFRSAVFKTYARKLISQLPSRPVIQQLVSVFFSEVNWHYYLLEKFYFDDLFARWQSTETDSVQYLSTQELSLELQYFPAVLFQVVALSLQFLPPEVLALSQLSSKELSSSYEYSELGDELVTILGRHGVAVASVQADILRAAWLKNFGRGIEAWHSAGNAIRQAQELNLHRQHDIHQSGPNSIERTLSRIWYEENKKRLWINLFAWDSLMAMILGRPRTIHPDDCDMKPPIDCNIPKDPSKTVPMTIQPGEPKNGPTTVSASLFRYALAVKYHEIRALKADRPYPKDHSIIQTLHEQVVSLLENVPPYLRFKGPDTTWDAKHPYLPQLREEAYMTANMFLMTLHRPHILASAESRKAALEAALATLESQQRFFGQTSEHHYPLFGLAFYTIDAAILISIIVAAHPPQGHEPRQYVYHILQQAIERLSRIQPYNAIARSGLGILKRCYEKLKEAGHSPSNTSTTLSSSVVSPRFELQNLRQELDNQNSAAPKETHPGPYPTNGHTEFDIFSPDLAMMPDSFGEAYWLDQLNLIQSSPAVAQDPDMFWDSLLFDRNIF</sequence>
<dbReference type="GO" id="GO:0003677">
    <property type="term" value="F:DNA binding"/>
    <property type="evidence" value="ECO:0007669"/>
    <property type="project" value="UniProtKB-KW"/>
</dbReference>
<keyword evidence="5" id="KW-0804">Transcription</keyword>
<dbReference type="InterPro" id="IPR050613">
    <property type="entry name" value="Sec_Metabolite_Reg"/>
</dbReference>
<evidence type="ECO:0000256" key="2">
    <source>
        <dbReference type="ARBA" id="ARBA00022723"/>
    </source>
</evidence>
<evidence type="ECO:0000313" key="9">
    <source>
        <dbReference type="Proteomes" id="UP000326565"/>
    </source>
</evidence>
<reference evidence="8 9" key="1">
    <citation type="submission" date="2019-04" db="EMBL/GenBank/DDBJ databases">
        <title>Friends and foes A comparative genomics study of 23 Aspergillus species from section Flavi.</title>
        <authorList>
            <consortium name="DOE Joint Genome Institute"/>
            <person name="Kjaerbolling I."/>
            <person name="Vesth T."/>
            <person name="Frisvad J.C."/>
            <person name="Nybo J.L."/>
            <person name="Theobald S."/>
            <person name="Kildgaard S."/>
            <person name="Isbrandt T."/>
            <person name="Kuo A."/>
            <person name="Sato A."/>
            <person name="Lyhne E.K."/>
            <person name="Kogle M.E."/>
            <person name="Wiebenga A."/>
            <person name="Kun R.S."/>
            <person name="Lubbers R.J."/>
            <person name="Makela M.R."/>
            <person name="Barry K."/>
            <person name="Chovatia M."/>
            <person name="Clum A."/>
            <person name="Daum C."/>
            <person name="Haridas S."/>
            <person name="He G."/>
            <person name="LaButti K."/>
            <person name="Lipzen A."/>
            <person name="Mondo S."/>
            <person name="Riley R."/>
            <person name="Salamov A."/>
            <person name="Simmons B.A."/>
            <person name="Magnuson J.K."/>
            <person name="Henrissat B."/>
            <person name="Mortensen U.H."/>
            <person name="Larsen T.O."/>
            <person name="Devries R.P."/>
            <person name="Grigoriev I.V."/>
            <person name="Machida M."/>
            <person name="Baker S.E."/>
            <person name="Andersen M.R."/>
        </authorList>
    </citation>
    <scope>NUCLEOTIDE SEQUENCE [LARGE SCALE GENOMIC DNA]</scope>
    <source>
        <strain evidence="8 9">CBS 151.66</strain>
    </source>
</reference>
<dbReference type="PANTHER" id="PTHR31001:SF87">
    <property type="entry name" value="COL-21"/>
    <property type="match status" value="1"/>
</dbReference>
<evidence type="ECO:0000256" key="6">
    <source>
        <dbReference type="ARBA" id="ARBA00023242"/>
    </source>
</evidence>
<dbReference type="AlphaFoldDB" id="A0A5N5WXQ1"/>
<dbReference type="GO" id="GO:0000981">
    <property type="term" value="F:DNA-binding transcription factor activity, RNA polymerase II-specific"/>
    <property type="evidence" value="ECO:0007669"/>
    <property type="project" value="InterPro"/>
</dbReference>
<name>A0A5N5WXQ1_9EURO</name>
<dbReference type="GO" id="GO:0008270">
    <property type="term" value="F:zinc ion binding"/>
    <property type="evidence" value="ECO:0007669"/>
    <property type="project" value="InterPro"/>
</dbReference>
<dbReference type="SMART" id="SM00066">
    <property type="entry name" value="GAL4"/>
    <property type="match status" value="1"/>
</dbReference>
<dbReference type="InterPro" id="IPR007219">
    <property type="entry name" value="XnlR_reg_dom"/>
</dbReference>
<gene>
    <name evidence="8" type="ORF">BDV29DRAFT_178507</name>
</gene>
<dbReference type="GO" id="GO:0009893">
    <property type="term" value="P:positive regulation of metabolic process"/>
    <property type="evidence" value="ECO:0007669"/>
    <property type="project" value="UniProtKB-ARBA"/>
</dbReference>
<keyword evidence="6" id="KW-0539">Nucleus</keyword>
<dbReference type="Pfam" id="PF04082">
    <property type="entry name" value="Fungal_trans"/>
    <property type="match status" value="1"/>
</dbReference>
<dbReference type="PANTHER" id="PTHR31001">
    <property type="entry name" value="UNCHARACTERIZED TRANSCRIPTIONAL REGULATORY PROTEIN"/>
    <property type="match status" value="1"/>
</dbReference>
<dbReference type="EMBL" id="ML732262">
    <property type="protein sequence ID" value="KAB8071832.1"/>
    <property type="molecule type" value="Genomic_DNA"/>
</dbReference>
<dbReference type="CDD" id="cd00067">
    <property type="entry name" value="GAL4"/>
    <property type="match status" value="1"/>
</dbReference>
<keyword evidence="2" id="KW-0479">Metal-binding</keyword>
<keyword evidence="4" id="KW-0238">DNA-binding</keyword>
<evidence type="ECO:0000313" key="8">
    <source>
        <dbReference type="EMBL" id="KAB8071832.1"/>
    </source>
</evidence>
<dbReference type="SUPFAM" id="SSF57701">
    <property type="entry name" value="Zn2/Cys6 DNA-binding domain"/>
    <property type="match status" value="1"/>
</dbReference>
<dbReference type="Gene3D" id="4.10.240.10">
    <property type="entry name" value="Zn(2)-C6 fungal-type DNA-binding domain"/>
    <property type="match status" value="1"/>
</dbReference>
<feature type="domain" description="Zn(2)-C6 fungal-type" evidence="7">
    <location>
        <begin position="15"/>
        <end position="46"/>
    </location>
</feature>
<protein>
    <recommendedName>
        <fullName evidence="7">Zn(2)-C6 fungal-type domain-containing protein</fullName>
    </recommendedName>
</protein>